<dbReference type="Proteomes" id="UP001204953">
    <property type="component" value="Unassembled WGS sequence"/>
</dbReference>
<reference evidence="2" key="1">
    <citation type="submission" date="2022-06" db="EMBL/GenBank/DDBJ databases">
        <title>New cyanobacteria of genus Symplocastrum in benthos of Lake Baikal.</title>
        <authorList>
            <person name="Sorokovikova E."/>
            <person name="Tikhonova I."/>
            <person name="Krasnopeev A."/>
            <person name="Evseev P."/>
            <person name="Gladkikh A."/>
            <person name="Belykh O."/>
        </authorList>
    </citation>
    <scope>NUCLEOTIDE SEQUENCE</scope>
    <source>
        <strain evidence="2">BBK-W-15</strain>
    </source>
</reference>
<dbReference type="InterPro" id="IPR012296">
    <property type="entry name" value="Nuclease_put_TT1808"/>
</dbReference>
<dbReference type="AlphaFoldDB" id="A0AAE3GSF6"/>
<evidence type="ECO:0000313" key="2">
    <source>
        <dbReference type="EMBL" id="MCP2728988.1"/>
    </source>
</evidence>
<keyword evidence="2" id="KW-0540">Nuclease</keyword>
<evidence type="ECO:0000313" key="3">
    <source>
        <dbReference type="Proteomes" id="UP001204953"/>
    </source>
</evidence>
<gene>
    <name evidence="2" type="ORF">NJ959_11025</name>
</gene>
<evidence type="ECO:0000259" key="1">
    <source>
        <dbReference type="Pfam" id="PF05685"/>
    </source>
</evidence>
<dbReference type="EMBL" id="JAMZMM010000086">
    <property type="protein sequence ID" value="MCP2728988.1"/>
    <property type="molecule type" value="Genomic_DNA"/>
</dbReference>
<sequence length="201" mass="23021">MFASLEIPQMTPQEYLAWEEQQPLKHEYIDGEVFAMAGGTLPHNVIALNLASTLKSHLRGKGCRVFMADVKVGVSEKGSFHYPDVIVTCDARDKKAKRIVRFPCLIVEVLSPSTEGYDRGKKFTRYRRIETLKEYVLIDTEQMSVECHRRNENNKWELTHYLIDETTPAGIEPEVHLTSVDFKCPISLLYEDVDLSPDSEE</sequence>
<dbReference type="Pfam" id="PF05685">
    <property type="entry name" value="Uma2"/>
    <property type="match status" value="1"/>
</dbReference>
<dbReference type="PANTHER" id="PTHR36558">
    <property type="entry name" value="GLR1098 PROTEIN"/>
    <property type="match status" value="1"/>
</dbReference>
<keyword evidence="3" id="KW-1185">Reference proteome</keyword>
<protein>
    <submittedName>
        <fullName evidence="2">Uma2 family endonuclease</fullName>
    </submittedName>
</protein>
<dbReference type="InterPro" id="IPR008538">
    <property type="entry name" value="Uma2"/>
</dbReference>
<dbReference type="GO" id="GO:0004519">
    <property type="term" value="F:endonuclease activity"/>
    <property type="evidence" value="ECO:0007669"/>
    <property type="project" value="UniProtKB-KW"/>
</dbReference>
<dbReference type="SUPFAM" id="SSF52980">
    <property type="entry name" value="Restriction endonuclease-like"/>
    <property type="match status" value="1"/>
</dbReference>
<organism evidence="2 3">
    <name type="scientific">Limnofasciculus baicalensis BBK-W-15</name>
    <dbReference type="NCBI Taxonomy" id="2699891"/>
    <lineage>
        <taxon>Bacteria</taxon>
        <taxon>Bacillati</taxon>
        <taxon>Cyanobacteriota</taxon>
        <taxon>Cyanophyceae</taxon>
        <taxon>Coleofasciculales</taxon>
        <taxon>Coleofasciculaceae</taxon>
        <taxon>Limnofasciculus</taxon>
        <taxon>Limnofasciculus baicalensis</taxon>
    </lineage>
</organism>
<dbReference type="RefSeq" id="WP_254011777.1">
    <property type="nucleotide sequence ID" value="NZ_JAMZMM010000086.1"/>
</dbReference>
<dbReference type="Gene3D" id="3.90.1570.10">
    <property type="entry name" value="tt1808, chain A"/>
    <property type="match status" value="1"/>
</dbReference>
<keyword evidence="2" id="KW-0255">Endonuclease</keyword>
<dbReference type="InterPro" id="IPR011335">
    <property type="entry name" value="Restrct_endonuc-II-like"/>
</dbReference>
<dbReference type="PANTHER" id="PTHR36558:SF1">
    <property type="entry name" value="RESTRICTION ENDONUCLEASE DOMAIN-CONTAINING PROTEIN-RELATED"/>
    <property type="match status" value="1"/>
</dbReference>
<accession>A0AAE3GSF6</accession>
<comment type="caution">
    <text evidence="2">The sequence shown here is derived from an EMBL/GenBank/DDBJ whole genome shotgun (WGS) entry which is preliminary data.</text>
</comment>
<dbReference type="CDD" id="cd06260">
    <property type="entry name" value="DUF820-like"/>
    <property type="match status" value="1"/>
</dbReference>
<feature type="domain" description="Putative restriction endonuclease" evidence="1">
    <location>
        <begin position="13"/>
        <end position="166"/>
    </location>
</feature>
<keyword evidence="2" id="KW-0378">Hydrolase</keyword>
<proteinExistence type="predicted"/>
<name>A0AAE3GSF6_9CYAN</name>